<accession>A0ABX0XVI1</accession>
<feature type="transmembrane region" description="Helical" evidence="1">
    <location>
        <begin position="214"/>
        <end position="234"/>
    </location>
</feature>
<reference evidence="2 3" key="1">
    <citation type="submission" date="2020-03" db="EMBL/GenBank/DDBJ databases">
        <title>WGS of the type strain of Planosporangium spp.</title>
        <authorList>
            <person name="Thawai C."/>
        </authorList>
    </citation>
    <scope>NUCLEOTIDE SEQUENCE [LARGE SCALE GENOMIC DNA]</scope>
    <source>
        <strain evidence="2 3">TBRC 5610</strain>
    </source>
</reference>
<keyword evidence="1" id="KW-1133">Transmembrane helix</keyword>
<name>A0ABX0XVI1_9ACTN</name>
<evidence type="ECO:0000313" key="3">
    <source>
        <dbReference type="Proteomes" id="UP000722989"/>
    </source>
</evidence>
<evidence type="ECO:0008006" key="4">
    <source>
        <dbReference type="Google" id="ProtNLM"/>
    </source>
</evidence>
<sequence>MATSQFAVTATADTDTDTDTADVTTPAGTRTRGALRLLAGVALVAGPVLFAAGMATSPEAASASDADYIASLARDATQTQVSALFLHYANLLIGLGILAAPALVRGRRGFWPALIGAVLAAIGFANLSGTLLSDWWNLSAGTHLSSDQAVAVFHGFKQASLLGPWNATTPFNLIGPVLVLVGLARAGVVRWWTVPLLVAGVIGLMVIPPSLPQVTAAAVLVGFSPLALIGARLVGRYRAGTV</sequence>
<feature type="transmembrane region" description="Helical" evidence="1">
    <location>
        <begin position="191"/>
        <end position="208"/>
    </location>
</feature>
<feature type="transmembrane region" description="Helical" evidence="1">
    <location>
        <begin position="85"/>
        <end position="104"/>
    </location>
</feature>
<dbReference type="Proteomes" id="UP000722989">
    <property type="component" value="Unassembled WGS sequence"/>
</dbReference>
<evidence type="ECO:0000256" key="1">
    <source>
        <dbReference type="SAM" id="Phobius"/>
    </source>
</evidence>
<feature type="transmembrane region" description="Helical" evidence="1">
    <location>
        <begin position="165"/>
        <end position="184"/>
    </location>
</feature>
<dbReference type="RefSeq" id="WP_167924960.1">
    <property type="nucleotide sequence ID" value="NZ_JAATVY010000005.1"/>
</dbReference>
<keyword evidence="3" id="KW-1185">Reference proteome</keyword>
<proteinExistence type="predicted"/>
<gene>
    <name evidence="2" type="ORF">HC031_10050</name>
</gene>
<comment type="caution">
    <text evidence="2">The sequence shown here is derived from an EMBL/GenBank/DDBJ whole genome shotgun (WGS) entry which is preliminary data.</text>
</comment>
<organism evidence="2 3">
    <name type="scientific">Planosporangium thailandense</name>
    <dbReference type="NCBI Taxonomy" id="765197"/>
    <lineage>
        <taxon>Bacteria</taxon>
        <taxon>Bacillati</taxon>
        <taxon>Actinomycetota</taxon>
        <taxon>Actinomycetes</taxon>
        <taxon>Micromonosporales</taxon>
        <taxon>Micromonosporaceae</taxon>
        <taxon>Planosporangium</taxon>
    </lineage>
</organism>
<feature type="transmembrane region" description="Helical" evidence="1">
    <location>
        <begin position="37"/>
        <end position="55"/>
    </location>
</feature>
<evidence type="ECO:0000313" key="2">
    <source>
        <dbReference type="EMBL" id="NJC70048.1"/>
    </source>
</evidence>
<protein>
    <recommendedName>
        <fullName evidence="4">DUF4386 family protein</fullName>
    </recommendedName>
</protein>
<feature type="transmembrane region" description="Helical" evidence="1">
    <location>
        <begin position="111"/>
        <end position="132"/>
    </location>
</feature>
<keyword evidence="1" id="KW-0812">Transmembrane</keyword>
<dbReference type="EMBL" id="JAATVY010000005">
    <property type="protein sequence ID" value="NJC70048.1"/>
    <property type="molecule type" value="Genomic_DNA"/>
</dbReference>
<keyword evidence="1" id="KW-0472">Membrane</keyword>